<dbReference type="Gene3D" id="3.40.50.720">
    <property type="entry name" value="NAD(P)-binding Rossmann-like Domain"/>
    <property type="match status" value="1"/>
</dbReference>
<dbReference type="EMBL" id="AP024169">
    <property type="protein sequence ID" value="BCN32518.1"/>
    <property type="molecule type" value="Genomic_DNA"/>
</dbReference>
<dbReference type="AlphaFoldDB" id="A0A7R7EPB8"/>
<keyword evidence="1" id="KW-0472">Membrane</keyword>
<dbReference type="KEGG" id="ahb:bsdtb5_38130"/>
<proteinExistence type="predicted"/>
<evidence type="ECO:0000313" key="3">
    <source>
        <dbReference type="Proteomes" id="UP000595897"/>
    </source>
</evidence>
<dbReference type="Proteomes" id="UP000595897">
    <property type="component" value="Chromosome"/>
</dbReference>
<dbReference type="Pfam" id="PF05159">
    <property type="entry name" value="Capsule_synth"/>
    <property type="match status" value="1"/>
</dbReference>
<reference evidence="2 3" key="1">
    <citation type="submission" date="2020-11" db="EMBL/GenBank/DDBJ databases">
        <title>Draft genome sequencing of a Lachnospiraceae strain isolated from anoxic soil subjected to BSD treatment.</title>
        <authorList>
            <person name="Uek A."/>
            <person name="Tonouchi A."/>
        </authorList>
    </citation>
    <scope>NUCLEOTIDE SEQUENCE [LARGE SCALE GENOMIC DNA]</scope>
    <source>
        <strain evidence="2 3">TB5</strain>
    </source>
</reference>
<keyword evidence="1" id="KW-1133">Transmembrane helix</keyword>
<organism evidence="2 3">
    <name type="scientific">Anaeromicropila herbilytica</name>
    <dbReference type="NCBI Taxonomy" id="2785025"/>
    <lineage>
        <taxon>Bacteria</taxon>
        <taxon>Bacillati</taxon>
        <taxon>Bacillota</taxon>
        <taxon>Clostridia</taxon>
        <taxon>Lachnospirales</taxon>
        <taxon>Lachnospiraceae</taxon>
        <taxon>Anaeromicropila</taxon>
    </lineage>
</organism>
<gene>
    <name evidence="2" type="ORF">bsdtb5_38130</name>
</gene>
<keyword evidence="1" id="KW-0812">Transmembrane</keyword>
<evidence type="ECO:0000256" key="1">
    <source>
        <dbReference type="SAM" id="Phobius"/>
    </source>
</evidence>
<evidence type="ECO:0000313" key="2">
    <source>
        <dbReference type="EMBL" id="BCN32518.1"/>
    </source>
</evidence>
<keyword evidence="3" id="KW-1185">Reference proteome</keyword>
<dbReference type="RefSeq" id="WP_271713562.1">
    <property type="nucleotide sequence ID" value="NZ_AP024169.1"/>
</dbReference>
<accession>A0A7R7EPB8</accession>
<dbReference type="InterPro" id="IPR007833">
    <property type="entry name" value="Capsule_polysaccharide_synth"/>
</dbReference>
<sequence length="625" mass="73794">MQIDYKKYVNDTYINRILNENKEKKILCFGAGSALSIMPRILPEGYKIEYFVDNNKNIWNTVYKNIRIKSPEELLMEEKNKFIILLVSQHALSISKQLDDWGFIKDKDYFDLYTSLERCFRIQKIIWNAEKMIQFIERIPENTFDKIMYKMDKRIGVIACCSYMGMPMFYDIATFLLMKLNGYNATLIMDNIYNCENFIMYDGASDDIKYIVMQVIEVLIKRFPMLDIRYIDQNQEELLGEDIYEISRNVKINSIWQKSRLNEKTNSTSIEEYEREFFEVFYQNLKCIKFFFKHNKFDSINVSTGLHYHRWMYLWVGKQKGFRASNYDGPGQIKTSYATNEPNGHSYDVAKVINEKWFTEEEEYKIIQLAKESFLIRKKSTLENGGYNFQKVERSKELDRDYEVFIPLNVMWDAAALGLEDVFTSTEEWLVETLDYLLKNSNVNIMIREHPAQHSLYKDYNNPSYESLLQDNFGKNPRIYYVRSEEEINSYQMISKAKVVLPISSTIGVEAVLLNKKVIVHTNCYYSRLSFVDKAKSKNEYYQMIIDAIAQSESNITKENIDKAYLSYILLLNNQIETSFRESCPDWYDCNLIDLSNENGVQKILKVIAEGIPACYQNVLEIINE</sequence>
<dbReference type="GO" id="GO:0015774">
    <property type="term" value="P:polysaccharide transport"/>
    <property type="evidence" value="ECO:0007669"/>
    <property type="project" value="InterPro"/>
</dbReference>
<feature type="transmembrane region" description="Helical" evidence="1">
    <location>
        <begin position="155"/>
        <end position="178"/>
    </location>
</feature>
<name>A0A7R7EPB8_9FIRM</name>
<protein>
    <recommendedName>
        <fullName evidence="4">Capsule polysaccharide biosynthesis protein</fullName>
    </recommendedName>
</protein>
<dbReference type="GO" id="GO:0000271">
    <property type="term" value="P:polysaccharide biosynthetic process"/>
    <property type="evidence" value="ECO:0007669"/>
    <property type="project" value="InterPro"/>
</dbReference>
<evidence type="ECO:0008006" key="4">
    <source>
        <dbReference type="Google" id="ProtNLM"/>
    </source>
</evidence>